<feature type="transmembrane region" description="Helical" evidence="2">
    <location>
        <begin position="436"/>
        <end position="456"/>
    </location>
</feature>
<keyword evidence="2" id="KW-0472">Membrane</keyword>
<feature type="compositionally biased region" description="Gly residues" evidence="1">
    <location>
        <begin position="695"/>
        <end position="706"/>
    </location>
</feature>
<gene>
    <name evidence="3" type="ORF">R9X50_00702300</name>
</gene>
<evidence type="ECO:0000313" key="4">
    <source>
        <dbReference type="Proteomes" id="UP001303373"/>
    </source>
</evidence>
<keyword evidence="2" id="KW-0812">Transmembrane</keyword>
<proteinExistence type="predicted"/>
<feature type="region of interest" description="Disordered" evidence="1">
    <location>
        <begin position="689"/>
        <end position="734"/>
    </location>
</feature>
<evidence type="ECO:0000256" key="2">
    <source>
        <dbReference type="SAM" id="Phobius"/>
    </source>
</evidence>
<dbReference type="GO" id="GO:0005783">
    <property type="term" value="C:endoplasmic reticulum"/>
    <property type="evidence" value="ECO:0007669"/>
    <property type="project" value="TreeGrafter"/>
</dbReference>
<evidence type="ECO:0000256" key="1">
    <source>
        <dbReference type="SAM" id="MobiDB-lite"/>
    </source>
</evidence>
<dbReference type="PANTHER" id="PTHR21329:SF3">
    <property type="entry name" value="PHOSPHATIDYLINOSITOL N-ACETYLGLUCOSAMINYLTRANSFERASE SUBUNIT Q"/>
    <property type="match status" value="1"/>
</dbReference>
<dbReference type="EMBL" id="CP138591">
    <property type="protein sequence ID" value="WPH04137.1"/>
    <property type="molecule type" value="Genomic_DNA"/>
</dbReference>
<keyword evidence="3" id="KW-0328">Glycosyltransferase</keyword>
<feature type="transmembrane region" description="Helical" evidence="2">
    <location>
        <begin position="407"/>
        <end position="424"/>
    </location>
</feature>
<dbReference type="Proteomes" id="UP001303373">
    <property type="component" value="Chromosome 12"/>
</dbReference>
<feature type="transmembrane region" description="Helical" evidence="2">
    <location>
        <begin position="513"/>
        <end position="536"/>
    </location>
</feature>
<reference evidence="3 4" key="1">
    <citation type="submission" date="2023-11" db="EMBL/GenBank/DDBJ databases">
        <title>An acidophilic fungus is an integral part of prey digestion in a carnivorous sundew plant.</title>
        <authorList>
            <person name="Tsai I.J."/>
        </authorList>
    </citation>
    <scope>NUCLEOTIDE SEQUENCE [LARGE SCALE GENOMIC DNA]</scope>
    <source>
        <strain evidence="3">169a</strain>
    </source>
</reference>
<keyword evidence="4" id="KW-1185">Reference proteome</keyword>
<feature type="transmembrane region" description="Helical" evidence="2">
    <location>
        <begin position="259"/>
        <end position="285"/>
    </location>
</feature>
<keyword evidence="2" id="KW-1133">Transmembrane helix</keyword>
<accession>A0AAQ3M8Z0</accession>
<dbReference type="GO" id="GO:0016757">
    <property type="term" value="F:glycosyltransferase activity"/>
    <property type="evidence" value="ECO:0007669"/>
    <property type="project" value="UniProtKB-KW"/>
</dbReference>
<feature type="transmembrane region" description="Helical" evidence="2">
    <location>
        <begin position="347"/>
        <end position="365"/>
    </location>
</feature>
<sequence>MTTRIHGLMRVFWPADAPIDEIPGVVVGWRNSELDVFVVGVLQGVDVRGVEHAIRVGWLFKGSPHPVEHIWERCGRLPLSVLGTLNVPTSQKTFDHKLLSVHVTPRWKVPRIDCPADAGITIQVITFHRPDPKQMQYLSMTPISLALADKHGAFGSVPPFDRIDKEEEAERIRKERLVEKLKLHTVVRHSRTAKELALPTIINQINCSTEINGLMQQNIHLVGIKQKRSLSVSERVVESANDLWSFILLRIKQAFLQNIWPVASQIFVLFLMALRIVAEIILLILDWRPLPDSAALKDISATAQQVDIRLQQFCYWPAQYITLHRRRSDWESIASTHPEYIRFFNSLWLVANDVIIGIAVGAYILENADLVAAQVDAIVSSYSIEGLRNMITWLMGWPAGLKLNTELALFIGDLFLWVIDYWAGCMDQLRPAWPQIIRLVALSSFVGASLPVALFSDLLSVLTLHIYSFYLASARIYHWQLSIIVSLFHLFRGKKRNVLRSRIDRCDYDLDQLLLGTILFTLLFFLLPTVAVFYATFAGARILIIAMKAGLDTWLACLNHFPLFALMLRVKDARRLPGGIRFEVLDPSPSLNIPSATSSKGDVAETAYVRLKSVPLPLTQTFSQYAQLIHRLQKHYFSPRVFICLVSGQFVPPIHRRNLYSLQYSMLPIRRVGVGAMWKLLSRKKGEKGITPGVAPGGRLGGGGSSLGMNGTANAGQHRGKRERDKGGGMWWSK</sequence>
<dbReference type="InterPro" id="IPR007720">
    <property type="entry name" value="PigQ/GPI1"/>
</dbReference>
<dbReference type="GO" id="GO:0016020">
    <property type="term" value="C:membrane"/>
    <property type="evidence" value="ECO:0007669"/>
    <property type="project" value="InterPro"/>
</dbReference>
<name>A0AAQ3M8Z0_9PEZI</name>
<dbReference type="GO" id="GO:0006506">
    <property type="term" value="P:GPI anchor biosynthetic process"/>
    <property type="evidence" value="ECO:0007669"/>
    <property type="project" value="InterPro"/>
</dbReference>
<evidence type="ECO:0000313" key="3">
    <source>
        <dbReference type="EMBL" id="WPH04137.1"/>
    </source>
</evidence>
<dbReference type="AlphaFoldDB" id="A0AAQ3M8Z0"/>
<dbReference type="Pfam" id="PF05024">
    <property type="entry name" value="Gpi1"/>
    <property type="match status" value="1"/>
</dbReference>
<dbReference type="PANTHER" id="PTHR21329">
    <property type="entry name" value="PHOSPHATIDYLINOSITOL N-ACETYLGLUCOSAMINYLTRANSFERASE SUBUNIT Q-RELATED"/>
    <property type="match status" value="1"/>
</dbReference>
<keyword evidence="3" id="KW-0808">Transferase</keyword>
<organism evidence="3 4">
    <name type="scientific">Acrodontium crateriforme</name>
    <dbReference type="NCBI Taxonomy" id="150365"/>
    <lineage>
        <taxon>Eukaryota</taxon>
        <taxon>Fungi</taxon>
        <taxon>Dikarya</taxon>
        <taxon>Ascomycota</taxon>
        <taxon>Pezizomycotina</taxon>
        <taxon>Dothideomycetes</taxon>
        <taxon>Dothideomycetidae</taxon>
        <taxon>Mycosphaerellales</taxon>
        <taxon>Teratosphaeriaceae</taxon>
        <taxon>Acrodontium</taxon>
    </lineage>
</organism>
<feature type="transmembrane region" description="Helical" evidence="2">
    <location>
        <begin position="476"/>
        <end position="492"/>
    </location>
</feature>
<protein>
    <submittedName>
        <fullName evidence="3">N-acetylglucosaminyltransferase subunit</fullName>
    </submittedName>
</protein>